<gene>
    <name evidence="7" type="ORF">PPRIM_AZ9-3.1.T0190384</name>
</gene>
<evidence type="ECO:0000313" key="7">
    <source>
        <dbReference type="EMBL" id="CAD8052774.1"/>
    </source>
</evidence>
<dbReference type="InterPro" id="IPR057428">
    <property type="entry name" value="EFHB_EF-hand_C"/>
</dbReference>
<evidence type="ECO:0000313" key="8">
    <source>
        <dbReference type="Proteomes" id="UP000688137"/>
    </source>
</evidence>
<sequence>MIFELYGYLKNFKFRAIPNYLQQVEYYHILQPLQFECLRKCRPYSFFYTRMQKFTYKQQTQLYSFKLLCLLGYMMLINYQKLNELLEFKEVADLQQNSVRVKNDLVKNKDAFFKNLIYIYSIIIYIIILNKMSGKTRDYFGTLKSAGRTVLKEDNAGVCIQPVQGQVPETPPHIKKYRKSYKHQHGCAILHPGLVDAPKPQGNWLYGKKTDPSDKAGDLFKQQPEGIKELVNEINEQKYASHIKEPLGTMPTRNYNWPEESKSDGFAFGQKIPPSEFTAKEVVFPPDAQRDDESVRMMYLKSHGNFEAGEQKNREYKWNVNPSEFRFGKKDEREQEQMKKILQHELTQNQYPKTTIISKNQEDWKNYNEDPLGKPKNLAQINSRMPAIFGETKKDEQWTAGQCINGQPTQKEVQPDIDLGKATKFGFRNQTKQGDETRAFGVPTIRNDIIKTGMKSVADPQNYGDEVPAVALLFPEKFSYMGLTEQDFLMLRNKKDIKQIFESIGIKYGIGKFEGVFNKAKEIQNTFDDKVSVKAFQLAVQEMHHID</sequence>
<proteinExistence type="predicted"/>
<keyword evidence="8" id="KW-1185">Reference proteome</keyword>
<dbReference type="Pfam" id="PF25325">
    <property type="entry name" value="EF-hand_EFHB_C"/>
    <property type="match status" value="1"/>
</dbReference>
<dbReference type="GO" id="GO:0005856">
    <property type="term" value="C:cytoskeleton"/>
    <property type="evidence" value="ECO:0007669"/>
    <property type="project" value="UniProtKB-SubCell"/>
</dbReference>
<evidence type="ECO:0000256" key="2">
    <source>
        <dbReference type="ARBA" id="ARBA00022490"/>
    </source>
</evidence>
<evidence type="ECO:0000256" key="3">
    <source>
        <dbReference type="ARBA" id="ARBA00022737"/>
    </source>
</evidence>
<accession>A0A8S1KP14</accession>
<keyword evidence="5" id="KW-0812">Transmembrane</keyword>
<reference evidence="7" key="1">
    <citation type="submission" date="2021-01" db="EMBL/GenBank/DDBJ databases">
        <authorList>
            <consortium name="Genoscope - CEA"/>
            <person name="William W."/>
        </authorList>
    </citation>
    <scope>NUCLEOTIDE SEQUENCE</scope>
</reference>
<keyword evidence="5" id="KW-0472">Membrane</keyword>
<feature type="domain" description="EFHB C-terminal EF-hand" evidence="6">
    <location>
        <begin position="471"/>
        <end position="545"/>
    </location>
</feature>
<keyword evidence="2" id="KW-0963">Cytoplasm</keyword>
<dbReference type="EMBL" id="CAJJDM010000016">
    <property type="protein sequence ID" value="CAD8052774.1"/>
    <property type="molecule type" value="Genomic_DNA"/>
</dbReference>
<dbReference type="PANTHER" id="PTHR12086">
    <property type="entry name" value="EF-HAND DOMAIN C-TERMINAL CONTAINING PROTEIN"/>
    <property type="match status" value="1"/>
</dbReference>
<evidence type="ECO:0000256" key="4">
    <source>
        <dbReference type="ARBA" id="ARBA00023212"/>
    </source>
</evidence>
<comment type="subcellular location">
    <subcellularLocation>
        <location evidence="1">Cytoplasm</location>
        <location evidence="1">Cytoskeleton</location>
    </subcellularLocation>
</comment>
<comment type="caution">
    <text evidence="7">The sequence shown here is derived from an EMBL/GenBank/DDBJ whole genome shotgun (WGS) entry which is preliminary data.</text>
</comment>
<dbReference type="PANTHER" id="PTHR12086:SF12">
    <property type="entry name" value="EF-HAND DOMAIN-CONTAINING FAMILY MEMBER B"/>
    <property type="match status" value="1"/>
</dbReference>
<name>A0A8S1KP14_PARPR</name>
<evidence type="ECO:0000256" key="5">
    <source>
        <dbReference type="SAM" id="Phobius"/>
    </source>
</evidence>
<keyword evidence="4" id="KW-0206">Cytoskeleton</keyword>
<dbReference type="InterPro" id="IPR040193">
    <property type="entry name" value="EFHC1/EFHC2/EFHB"/>
</dbReference>
<keyword evidence="5" id="KW-1133">Transmembrane helix</keyword>
<evidence type="ECO:0000256" key="1">
    <source>
        <dbReference type="ARBA" id="ARBA00004245"/>
    </source>
</evidence>
<keyword evidence="3" id="KW-0677">Repeat</keyword>
<dbReference type="OMA" id="GACIQPI"/>
<organism evidence="7 8">
    <name type="scientific">Paramecium primaurelia</name>
    <dbReference type="NCBI Taxonomy" id="5886"/>
    <lineage>
        <taxon>Eukaryota</taxon>
        <taxon>Sar</taxon>
        <taxon>Alveolata</taxon>
        <taxon>Ciliophora</taxon>
        <taxon>Intramacronucleata</taxon>
        <taxon>Oligohymenophorea</taxon>
        <taxon>Peniculida</taxon>
        <taxon>Parameciidae</taxon>
        <taxon>Paramecium</taxon>
    </lineage>
</organism>
<feature type="transmembrane region" description="Helical" evidence="5">
    <location>
        <begin position="111"/>
        <end position="129"/>
    </location>
</feature>
<evidence type="ECO:0000259" key="6">
    <source>
        <dbReference type="Pfam" id="PF25325"/>
    </source>
</evidence>
<dbReference type="Proteomes" id="UP000688137">
    <property type="component" value="Unassembled WGS sequence"/>
</dbReference>
<dbReference type="AlphaFoldDB" id="A0A8S1KP14"/>
<protein>
    <recommendedName>
        <fullName evidence="6">EFHB C-terminal EF-hand domain-containing protein</fullName>
    </recommendedName>
</protein>